<keyword evidence="1" id="KW-0446">Lipid-binding</keyword>
<gene>
    <name evidence="3" type="ORF">H8699_00925</name>
</gene>
<evidence type="ECO:0000313" key="4">
    <source>
        <dbReference type="Proteomes" id="UP000654279"/>
    </source>
</evidence>
<evidence type="ECO:0000256" key="2">
    <source>
        <dbReference type="SAM" id="Coils"/>
    </source>
</evidence>
<feature type="coiled-coil region" evidence="2">
    <location>
        <begin position="222"/>
        <end position="249"/>
    </location>
</feature>
<reference evidence="3" key="1">
    <citation type="submission" date="2020-08" db="EMBL/GenBank/DDBJ databases">
        <title>Genome public.</title>
        <authorList>
            <person name="Liu C."/>
            <person name="Sun Q."/>
        </authorList>
    </citation>
    <scope>NUCLEOTIDE SEQUENCE</scope>
    <source>
        <strain evidence="3">NSJ-44</strain>
    </source>
</reference>
<dbReference type="InterPro" id="IPR003797">
    <property type="entry name" value="DegV"/>
</dbReference>
<comment type="caution">
    <text evidence="3">The sequence shown here is derived from an EMBL/GenBank/DDBJ whole genome shotgun (WGS) entry which is preliminary data.</text>
</comment>
<sequence length="277" mass="30458">MIVIVTDSTAGMTHQEARELGAMVVPMTYTVAGNLHTETYLNADVSYIDEIAATQDLRTSQAAIGEYLATFTHLRRKGYEVLCLAISSRLSGTFSNATFCAKELGKEGIRVVDTRTTAGGLLLMVRAARRLIDAGLSLEETARKIEAMRDAVNIRFSVGDMTPLRRSGRLGPVRQSVGTILNIRPILTCRKGSVVACGMVRGRNEQLRTLVNTVPEGAHEVLVEYIKDKEGAQNMAQRLEQRLKRTVELRRVGPVLGIHLGLDAIGVIWREDEKPTI</sequence>
<organism evidence="3 4">
    <name type="scientific">Luoshenia tenuis</name>
    <dbReference type="NCBI Taxonomy" id="2763654"/>
    <lineage>
        <taxon>Bacteria</taxon>
        <taxon>Bacillati</taxon>
        <taxon>Bacillota</taxon>
        <taxon>Clostridia</taxon>
        <taxon>Christensenellales</taxon>
        <taxon>Christensenellaceae</taxon>
        <taxon>Luoshenia</taxon>
    </lineage>
</organism>
<keyword evidence="4" id="KW-1185">Reference proteome</keyword>
<dbReference type="Pfam" id="PF02645">
    <property type="entry name" value="DegV"/>
    <property type="match status" value="1"/>
</dbReference>
<dbReference type="RefSeq" id="WP_249284064.1">
    <property type="nucleotide sequence ID" value="NZ_JACRSO010000001.1"/>
</dbReference>
<dbReference type="InterPro" id="IPR043168">
    <property type="entry name" value="DegV_C"/>
</dbReference>
<protein>
    <submittedName>
        <fullName evidence="3">DegV family protein</fullName>
    </submittedName>
</protein>
<dbReference type="Proteomes" id="UP000654279">
    <property type="component" value="Unassembled WGS sequence"/>
</dbReference>
<dbReference type="PANTHER" id="PTHR33434:SF2">
    <property type="entry name" value="FATTY ACID-BINDING PROTEIN TM_1468"/>
    <property type="match status" value="1"/>
</dbReference>
<accession>A0A926CYE4</accession>
<dbReference type="InterPro" id="IPR050270">
    <property type="entry name" value="DegV_domain_contain"/>
</dbReference>
<dbReference type="PANTHER" id="PTHR33434">
    <property type="entry name" value="DEGV DOMAIN-CONTAINING PROTEIN DR_1986-RELATED"/>
    <property type="match status" value="1"/>
</dbReference>
<keyword evidence="2" id="KW-0175">Coiled coil</keyword>
<dbReference type="Gene3D" id="3.30.1180.10">
    <property type="match status" value="1"/>
</dbReference>
<proteinExistence type="predicted"/>
<dbReference type="GO" id="GO:0008289">
    <property type="term" value="F:lipid binding"/>
    <property type="evidence" value="ECO:0007669"/>
    <property type="project" value="UniProtKB-KW"/>
</dbReference>
<name>A0A926CYE4_9FIRM</name>
<evidence type="ECO:0000313" key="3">
    <source>
        <dbReference type="EMBL" id="MBC8528001.1"/>
    </source>
</evidence>
<dbReference type="PROSITE" id="PS51482">
    <property type="entry name" value="DEGV"/>
    <property type="match status" value="1"/>
</dbReference>
<dbReference type="NCBIfam" id="TIGR00762">
    <property type="entry name" value="DegV"/>
    <property type="match status" value="1"/>
</dbReference>
<dbReference type="Gene3D" id="3.40.50.10170">
    <property type="match status" value="1"/>
</dbReference>
<dbReference type="SUPFAM" id="SSF82549">
    <property type="entry name" value="DAK1/DegV-like"/>
    <property type="match status" value="1"/>
</dbReference>
<dbReference type="EMBL" id="JACRSO010000001">
    <property type="protein sequence ID" value="MBC8528001.1"/>
    <property type="molecule type" value="Genomic_DNA"/>
</dbReference>
<evidence type="ECO:0000256" key="1">
    <source>
        <dbReference type="ARBA" id="ARBA00023121"/>
    </source>
</evidence>
<dbReference type="AlphaFoldDB" id="A0A926CYE4"/>